<feature type="domain" description="Serpin" evidence="6">
    <location>
        <begin position="45"/>
        <end position="400"/>
    </location>
</feature>
<gene>
    <name evidence="7" type="ORF">DIABBA_LOCUS3729</name>
</gene>
<dbReference type="Gene3D" id="3.30.497.10">
    <property type="entry name" value="Antithrombin, subunit I, domain 2"/>
    <property type="match status" value="1"/>
</dbReference>
<evidence type="ECO:0000259" key="6">
    <source>
        <dbReference type="SMART" id="SM00093"/>
    </source>
</evidence>
<dbReference type="Pfam" id="PF00079">
    <property type="entry name" value="Serpin"/>
    <property type="match status" value="1"/>
</dbReference>
<comment type="similarity">
    <text evidence="1 4">Belongs to the serpin family.</text>
</comment>
<protein>
    <recommendedName>
        <fullName evidence="6">Serpin domain-containing protein</fullName>
    </recommendedName>
</protein>
<evidence type="ECO:0000256" key="5">
    <source>
        <dbReference type="SAM" id="SignalP"/>
    </source>
</evidence>
<dbReference type="CDD" id="cd19601">
    <property type="entry name" value="serpin42Da-like"/>
    <property type="match status" value="1"/>
</dbReference>
<keyword evidence="2" id="KW-0646">Protease inhibitor</keyword>
<feature type="chain" id="PRO_5040350609" description="Serpin domain-containing protein" evidence="5">
    <location>
        <begin position="29"/>
        <end position="400"/>
    </location>
</feature>
<dbReference type="InterPro" id="IPR036186">
    <property type="entry name" value="Serpin_sf"/>
</dbReference>
<dbReference type="InterPro" id="IPR023795">
    <property type="entry name" value="Serpin_CS"/>
</dbReference>
<evidence type="ECO:0000256" key="2">
    <source>
        <dbReference type="ARBA" id="ARBA00022690"/>
    </source>
</evidence>
<evidence type="ECO:0000313" key="8">
    <source>
        <dbReference type="Proteomes" id="UP001153709"/>
    </source>
</evidence>
<dbReference type="AlphaFoldDB" id="A0A9P0DV21"/>
<dbReference type="GO" id="GO:0005615">
    <property type="term" value="C:extracellular space"/>
    <property type="evidence" value="ECO:0007669"/>
    <property type="project" value="InterPro"/>
</dbReference>
<feature type="signal peptide" evidence="5">
    <location>
        <begin position="1"/>
        <end position="28"/>
    </location>
</feature>
<sequence>MYCICQIGKMRLAVVFLVLMSIFGSLDANTLKSIAQGNDRFTEYTYKKLVRILGNENIIFSGLSAEVILSLLANGAKGTTRKQLLKGLSLPQKIKSINEAYSKLTTGLEVNEDKYNLNLANKIYLAQNFSIKQQFNDIAVNSYAAEVENIDFSKPAKAANLMNSWVEEKTNNRITNLIDKNNLGPDTIIVLINALYFSGEWKNPFSPMNTADRTFYNSPSESKKITSMYTEEIVKYAYNEKLKAKFLELGFKNGNISMTFVLPDKIDGLSAVEKNLKLYLAPQTMESARVAITLPKFTIETEIEFKHILQSLGVRKMFNPGNELSGISNGPLKVDFVIQKTFIDVNENGVEAAAATAVNFIPVSLYRPPAKFIFNADHPFYFYIRDLNTDVTLFSGRFLN</sequence>
<dbReference type="SMART" id="SM00093">
    <property type="entry name" value="SERPIN"/>
    <property type="match status" value="1"/>
</dbReference>
<dbReference type="SUPFAM" id="SSF56574">
    <property type="entry name" value="Serpins"/>
    <property type="match status" value="1"/>
</dbReference>
<organism evidence="7 8">
    <name type="scientific">Diabrotica balteata</name>
    <name type="common">Banded cucumber beetle</name>
    <dbReference type="NCBI Taxonomy" id="107213"/>
    <lineage>
        <taxon>Eukaryota</taxon>
        <taxon>Metazoa</taxon>
        <taxon>Ecdysozoa</taxon>
        <taxon>Arthropoda</taxon>
        <taxon>Hexapoda</taxon>
        <taxon>Insecta</taxon>
        <taxon>Pterygota</taxon>
        <taxon>Neoptera</taxon>
        <taxon>Endopterygota</taxon>
        <taxon>Coleoptera</taxon>
        <taxon>Polyphaga</taxon>
        <taxon>Cucujiformia</taxon>
        <taxon>Chrysomeloidea</taxon>
        <taxon>Chrysomelidae</taxon>
        <taxon>Galerucinae</taxon>
        <taxon>Diabroticina</taxon>
        <taxon>Diabroticites</taxon>
        <taxon>Diabrotica</taxon>
    </lineage>
</organism>
<dbReference type="PANTHER" id="PTHR11461">
    <property type="entry name" value="SERINE PROTEASE INHIBITOR, SERPIN"/>
    <property type="match status" value="1"/>
</dbReference>
<evidence type="ECO:0000256" key="1">
    <source>
        <dbReference type="ARBA" id="ARBA00009500"/>
    </source>
</evidence>
<proteinExistence type="inferred from homology"/>
<dbReference type="PANTHER" id="PTHR11461:SF211">
    <property type="entry name" value="GH10112P-RELATED"/>
    <property type="match status" value="1"/>
</dbReference>
<dbReference type="GO" id="GO:0004867">
    <property type="term" value="F:serine-type endopeptidase inhibitor activity"/>
    <property type="evidence" value="ECO:0007669"/>
    <property type="project" value="UniProtKB-KW"/>
</dbReference>
<dbReference type="OrthoDB" id="9518664at2759"/>
<evidence type="ECO:0000256" key="4">
    <source>
        <dbReference type="RuleBase" id="RU000411"/>
    </source>
</evidence>
<keyword evidence="8" id="KW-1185">Reference proteome</keyword>
<dbReference type="InterPro" id="IPR042185">
    <property type="entry name" value="Serpin_sf_2"/>
</dbReference>
<evidence type="ECO:0000313" key="7">
    <source>
        <dbReference type="EMBL" id="CAH1260665.1"/>
    </source>
</evidence>
<keyword evidence="5" id="KW-0732">Signal</keyword>
<dbReference type="Proteomes" id="UP001153709">
    <property type="component" value="Chromosome 2"/>
</dbReference>
<dbReference type="InterPro" id="IPR042178">
    <property type="entry name" value="Serpin_sf_1"/>
</dbReference>
<dbReference type="PROSITE" id="PS00284">
    <property type="entry name" value="SERPIN"/>
    <property type="match status" value="1"/>
</dbReference>
<reference evidence="7" key="1">
    <citation type="submission" date="2022-01" db="EMBL/GenBank/DDBJ databases">
        <authorList>
            <person name="King R."/>
        </authorList>
    </citation>
    <scope>NUCLEOTIDE SEQUENCE</scope>
</reference>
<dbReference type="InterPro" id="IPR023796">
    <property type="entry name" value="Serpin_dom"/>
</dbReference>
<evidence type="ECO:0000256" key="3">
    <source>
        <dbReference type="ARBA" id="ARBA00022900"/>
    </source>
</evidence>
<dbReference type="InterPro" id="IPR000215">
    <property type="entry name" value="Serpin_fam"/>
</dbReference>
<keyword evidence="3" id="KW-0722">Serine protease inhibitor</keyword>
<dbReference type="EMBL" id="OU898277">
    <property type="protein sequence ID" value="CAH1260665.1"/>
    <property type="molecule type" value="Genomic_DNA"/>
</dbReference>
<accession>A0A9P0DV21</accession>
<name>A0A9P0DV21_DIABA</name>
<dbReference type="Gene3D" id="2.30.39.10">
    <property type="entry name" value="Alpha-1-antitrypsin, domain 1"/>
    <property type="match status" value="1"/>
</dbReference>